<evidence type="ECO:0000313" key="1">
    <source>
        <dbReference type="EMBL" id="MEF2965846.1"/>
    </source>
</evidence>
<evidence type="ECO:0000313" key="2">
    <source>
        <dbReference type="Proteomes" id="UP001306950"/>
    </source>
</evidence>
<keyword evidence="1" id="KW-0808">Transferase</keyword>
<sequence>MPTGLMKRPIRSIIWKGLNPSLTGKGKGVDFLASCIQFVQENYQTSNLQLVVAEFNKRAIKVYERVGFVSKQSFKSKVGDEEMDFIVMQRQRGI</sequence>
<keyword evidence="2" id="KW-1185">Reference proteome</keyword>
<accession>A0ABU7VQ15</accession>
<dbReference type="SUPFAM" id="SSF55729">
    <property type="entry name" value="Acyl-CoA N-acyltransferases (Nat)"/>
    <property type="match status" value="1"/>
</dbReference>
<gene>
    <name evidence="1" type="ORF">V3851_08400</name>
</gene>
<comment type="caution">
    <text evidence="1">The sequence shown here is derived from an EMBL/GenBank/DDBJ whole genome shotgun (WGS) entry which is preliminary data.</text>
</comment>
<dbReference type="RefSeq" id="WP_331846075.1">
    <property type="nucleotide sequence ID" value="NZ_JAZHPZ010000003.1"/>
</dbReference>
<proteinExistence type="predicted"/>
<dbReference type="EMBL" id="JAZHPZ010000003">
    <property type="protein sequence ID" value="MEF2965846.1"/>
    <property type="molecule type" value="Genomic_DNA"/>
</dbReference>
<reference evidence="1 2" key="1">
    <citation type="submission" date="2024-02" db="EMBL/GenBank/DDBJ databases">
        <title>A nitrogen-fixing paenibacillus bacterium.</title>
        <authorList>
            <person name="Zhang W.L."/>
            <person name="Chen S.F."/>
        </authorList>
    </citation>
    <scope>NUCLEOTIDE SEQUENCE [LARGE SCALE GENOMIC DNA]</scope>
    <source>
        <strain evidence="1 2">M1</strain>
    </source>
</reference>
<dbReference type="EC" id="2.-.-.-" evidence="1"/>
<dbReference type="GO" id="GO:0016740">
    <property type="term" value="F:transferase activity"/>
    <property type="evidence" value="ECO:0007669"/>
    <property type="project" value="UniProtKB-KW"/>
</dbReference>
<dbReference type="Proteomes" id="UP001306950">
    <property type="component" value="Unassembled WGS sequence"/>
</dbReference>
<protein>
    <submittedName>
        <fullName evidence="1">GNAT family protein</fullName>
        <ecNumber evidence="1">2.-.-.-</ecNumber>
    </submittedName>
</protein>
<name>A0ABU7VQ15_9BACL</name>
<dbReference type="Gene3D" id="3.40.630.30">
    <property type="match status" value="1"/>
</dbReference>
<organism evidence="1 2">
    <name type="scientific">Paenibacillus haidiansis</name>
    <dbReference type="NCBI Taxonomy" id="1574488"/>
    <lineage>
        <taxon>Bacteria</taxon>
        <taxon>Bacillati</taxon>
        <taxon>Bacillota</taxon>
        <taxon>Bacilli</taxon>
        <taxon>Bacillales</taxon>
        <taxon>Paenibacillaceae</taxon>
        <taxon>Paenibacillus</taxon>
    </lineage>
</organism>
<dbReference type="InterPro" id="IPR016181">
    <property type="entry name" value="Acyl_CoA_acyltransferase"/>
</dbReference>